<dbReference type="InterPro" id="IPR052561">
    <property type="entry name" value="ComplexI_Subunit1"/>
</dbReference>
<feature type="transmembrane region" description="Helical" evidence="5">
    <location>
        <begin position="12"/>
        <end position="36"/>
    </location>
</feature>
<feature type="transmembrane region" description="Helical" evidence="5">
    <location>
        <begin position="238"/>
        <end position="256"/>
    </location>
</feature>
<dbReference type="RefSeq" id="WP_041154578.1">
    <property type="nucleotide sequence ID" value="NZ_CBCRVP010000003.1"/>
</dbReference>
<keyword evidence="3 5" id="KW-1133">Transmembrane helix</keyword>
<feature type="transmembrane region" description="Helical" evidence="5">
    <location>
        <begin position="181"/>
        <end position="197"/>
    </location>
</feature>
<reference evidence="6 7" key="1">
    <citation type="submission" date="2015-01" db="EMBL/GenBank/DDBJ databases">
        <title>Draft genome of Vibrio mytili type strain CAIM 528.</title>
        <authorList>
            <person name="Gonzalez-Castillo A."/>
            <person name="Gomez-Gil B."/>
            <person name="Enciso-Ibarra J."/>
        </authorList>
    </citation>
    <scope>NUCLEOTIDE SEQUENCE [LARGE SCALE GENOMIC DNA]</scope>
    <source>
        <strain evidence="6 7">CAIM 528</strain>
    </source>
</reference>
<feature type="transmembrane region" description="Helical" evidence="5">
    <location>
        <begin position="71"/>
        <end position="94"/>
    </location>
</feature>
<keyword evidence="7" id="KW-1185">Reference proteome</keyword>
<dbReference type="PANTHER" id="PTHR43359">
    <property type="entry name" value="FORMATE HYDROGENLYASE SUBUNIT 4"/>
    <property type="match status" value="1"/>
</dbReference>
<dbReference type="OrthoDB" id="9778499at2"/>
<gene>
    <name evidence="6" type="primary">hycD</name>
    <name evidence="6" type="ORF">SU60_04825</name>
</gene>
<feature type="transmembrane region" description="Helical" evidence="5">
    <location>
        <begin position="140"/>
        <end position="161"/>
    </location>
</feature>
<evidence type="ECO:0000256" key="2">
    <source>
        <dbReference type="ARBA" id="ARBA00022692"/>
    </source>
</evidence>
<evidence type="ECO:0000313" key="7">
    <source>
        <dbReference type="Proteomes" id="UP000031977"/>
    </source>
</evidence>
<evidence type="ECO:0000256" key="3">
    <source>
        <dbReference type="ARBA" id="ARBA00022989"/>
    </source>
</evidence>
<evidence type="ECO:0000256" key="4">
    <source>
        <dbReference type="ARBA" id="ARBA00023136"/>
    </source>
</evidence>
<name>A0A0C3HUE4_9VIBR</name>
<comment type="caution">
    <text evidence="6">The sequence shown here is derived from an EMBL/GenBank/DDBJ whole genome shotgun (WGS) entry which is preliminary data.</text>
</comment>
<evidence type="ECO:0000256" key="5">
    <source>
        <dbReference type="SAM" id="Phobius"/>
    </source>
</evidence>
<evidence type="ECO:0000313" key="6">
    <source>
        <dbReference type="EMBL" id="KIN11851.1"/>
    </source>
</evidence>
<dbReference type="EMBL" id="JXOK01000010">
    <property type="protein sequence ID" value="KIN11851.1"/>
    <property type="molecule type" value="Genomic_DNA"/>
</dbReference>
<feature type="transmembrane region" description="Helical" evidence="5">
    <location>
        <begin position="100"/>
        <end position="120"/>
    </location>
</feature>
<dbReference type="PANTHER" id="PTHR43359:SF1">
    <property type="entry name" value="FORMATE HYDROGENLYASE SUBUNIT 4-RELATED"/>
    <property type="match status" value="1"/>
</dbReference>
<sequence length="317" mass="34631">MYSLEIPSLNWVIFAVFQALLMLCLAPLATGFSRVIRARIHSRRGPGILQDYRDIGKLLRRQSVAPANASFVFWMMPWVLLTSLLLICMSLPTFTSMSPFPMSGDLITDIYLLAIGRFFFSLSGIDSNSMFAGMGSSRELTLGILIEPIFILAIFIMALGAGSTDLGVISHVVQSGEWVRPVTYLFAGIACAFAVFVEMGKLPFDSAEAEQELQEGPATEYSGAGLAMVKLGLGLKQLVVAQLFLAIFIPWGRAANLGGAELWSAALLLLVKLFVVFLLAGIVENCMARIRFLNMHRTVFPVIGGTALALVFFIFGW</sequence>
<keyword evidence="4 5" id="KW-0472">Membrane</keyword>
<keyword evidence="2 5" id="KW-0812">Transmembrane</keyword>
<proteinExistence type="predicted"/>
<dbReference type="Proteomes" id="UP000031977">
    <property type="component" value="Unassembled WGS sequence"/>
</dbReference>
<dbReference type="STRING" id="50718.SU60_04825"/>
<evidence type="ECO:0000256" key="1">
    <source>
        <dbReference type="ARBA" id="ARBA00004141"/>
    </source>
</evidence>
<feature type="transmembrane region" description="Helical" evidence="5">
    <location>
        <begin position="295"/>
        <end position="315"/>
    </location>
</feature>
<feature type="transmembrane region" description="Helical" evidence="5">
    <location>
        <begin position="262"/>
        <end position="283"/>
    </location>
</feature>
<dbReference type="InterPro" id="IPR001694">
    <property type="entry name" value="NADH_UbQ_OxRdtase_su1/FPO"/>
</dbReference>
<dbReference type="Pfam" id="PF00146">
    <property type="entry name" value="NADHdh"/>
    <property type="match status" value="1"/>
</dbReference>
<accession>A0A0C3HUE4</accession>
<comment type="subcellular location">
    <subcellularLocation>
        <location evidence="1">Membrane</location>
        <topology evidence="1">Multi-pass membrane protein</topology>
    </subcellularLocation>
</comment>
<dbReference type="GO" id="GO:0005886">
    <property type="term" value="C:plasma membrane"/>
    <property type="evidence" value="ECO:0007669"/>
    <property type="project" value="TreeGrafter"/>
</dbReference>
<organism evidence="6 7">
    <name type="scientific">Vibrio mytili</name>
    <dbReference type="NCBI Taxonomy" id="50718"/>
    <lineage>
        <taxon>Bacteria</taxon>
        <taxon>Pseudomonadati</taxon>
        <taxon>Pseudomonadota</taxon>
        <taxon>Gammaproteobacteria</taxon>
        <taxon>Vibrionales</taxon>
        <taxon>Vibrionaceae</taxon>
        <taxon>Vibrio</taxon>
    </lineage>
</organism>
<dbReference type="AlphaFoldDB" id="A0A0C3HUE4"/>
<protein>
    <submittedName>
        <fullName evidence="6">Hydrogenase 3 membrane subunit</fullName>
    </submittedName>
</protein>